<feature type="region of interest" description="Disordered" evidence="1">
    <location>
        <begin position="59"/>
        <end position="186"/>
    </location>
</feature>
<keyword evidence="4" id="KW-1185">Reference proteome</keyword>
<comment type="caution">
    <text evidence="3">The sequence shown here is derived from an EMBL/GenBank/DDBJ whole genome shotgun (WGS) entry which is preliminary data.</text>
</comment>
<gene>
    <name evidence="3" type="ORF">ACFOD7_10315</name>
</gene>
<evidence type="ECO:0000256" key="1">
    <source>
        <dbReference type="SAM" id="MobiDB-lite"/>
    </source>
</evidence>
<feature type="compositionally biased region" description="Low complexity" evidence="1">
    <location>
        <begin position="81"/>
        <end position="103"/>
    </location>
</feature>
<keyword evidence="2" id="KW-0812">Transmembrane</keyword>
<feature type="region of interest" description="Disordered" evidence="1">
    <location>
        <begin position="231"/>
        <end position="474"/>
    </location>
</feature>
<dbReference type="RefSeq" id="WP_207465918.1">
    <property type="nucleotide sequence ID" value="NZ_JAFNAW010000006.1"/>
</dbReference>
<keyword evidence="2" id="KW-1133">Transmembrane helix</keyword>
<evidence type="ECO:0000313" key="3">
    <source>
        <dbReference type="EMBL" id="MFC3168445.1"/>
    </source>
</evidence>
<name>A0ABV7ICY7_9RHOB</name>
<organism evidence="3 4">
    <name type="scientific">Paracoccus fontiphilus</name>
    <dbReference type="NCBI Taxonomy" id="1815556"/>
    <lineage>
        <taxon>Bacteria</taxon>
        <taxon>Pseudomonadati</taxon>
        <taxon>Pseudomonadota</taxon>
        <taxon>Alphaproteobacteria</taxon>
        <taxon>Rhodobacterales</taxon>
        <taxon>Paracoccaceae</taxon>
        <taxon>Paracoccus</taxon>
    </lineage>
</organism>
<evidence type="ECO:0000256" key="2">
    <source>
        <dbReference type="SAM" id="Phobius"/>
    </source>
</evidence>
<feature type="compositionally biased region" description="Basic and acidic residues" evidence="1">
    <location>
        <begin position="231"/>
        <end position="428"/>
    </location>
</feature>
<evidence type="ECO:0008006" key="5">
    <source>
        <dbReference type="Google" id="ProtNLM"/>
    </source>
</evidence>
<sequence>MEDREGRIGWWVSGSAHGALILWAILGGVFFRPQPSTPLRTTEVATISGAEFEALAAASRGAGPVGPEASAVATMPEPSAQEDTAQAPAAASLPDAQDAAQDLGQPVTSDAGPDLTDFSRPDPVAVATDLGAPAGNQTNEDASPVAPADAGSPPADAWPSRPDAPLADQAAEPVAPRSELALDRSALPRLRPDGLVERRNARLARQEAERQAAAEAARAAAEAAAAEVAERRLTAEREAAEEARRAERAAAAEAERQAEAKRQAEADRQAEAERQAEADRQAAEERREAQARREAAERAEREAAERREAEARAEEEHRAAEAEREAEEERRAAEAAERERAEAERREAEAREAERRAEEERQAEAEREAEEERRAEAERRAEEERRAAERQAEEERRAAEAAEREAEERRIAAEREAEERAAAERAEAARQQALEDALREAQDGSAGAESTDTASTGDAAGGDSQMIEGGSGASAAQDPLAAALAGAMSGAGAADDADAAQGGLEPMQLAPSAIRPTPLDGIDMSSLSGAEPLSLAEKDAFRAALRRCWNEGALSVEASRMSVSVGFSMTADGRPIEASLRIADYRGGSEGGAQHAFEVARRAIMMCGGAGFPLPFDKYSRWRDVVVEFRPDGIGFD</sequence>
<protein>
    <recommendedName>
        <fullName evidence="5">Colicin import membrane protein</fullName>
    </recommendedName>
</protein>
<dbReference type="Proteomes" id="UP001595557">
    <property type="component" value="Unassembled WGS sequence"/>
</dbReference>
<feature type="compositionally biased region" description="Low complexity" evidence="1">
    <location>
        <begin position="141"/>
        <end position="160"/>
    </location>
</feature>
<evidence type="ECO:0000313" key="4">
    <source>
        <dbReference type="Proteomes" id="UP001595557"/>
    </source>
</evidence>
<reference evidence="4" key="1">
    <citation type="journal article" date="2019" name="Int. J. Syst. Evol. Microbiol.">
        <title>The Global Catalogue of Microorganisms (GCM) 10K type strain sequencing project: providing services to taxonomists for standard genome sequencing and annotation.</title>
        <authorList>
            <consortium name="The Broad Institute Genomics Platform"/>
            <consortium name="The Broad Institute Genome Sequencing Center for Infectious Disease"/>
            <person name="Wu L."/>
            <person name="Ma J."/>
        </authorList>
    </citation>
    <scope>NUCLEOTIDE SEQUENCE [LARGE SCALE GENOMIC DNA]</scope>
    <source>
        <strain evidence="4">KCTC 52239</strain>
    </source>
</reference>
<keyword evidence="2" id="KW-0472">Membrane</keyword>
<dbReference type="EMBL" id="JBHRTE010000040">
    <property type="protein sequence ID" value="MFC3168445.1"/>
    <property type="molecule type" value="Genomic_DNA"/>
</dbReference>
<accession>A0ABV7ICY7</accession>
<proteinExistence type="predicted"/>
<feature type="transmembrane region" description="Helical" evidence="2">
    <location>
        <begin position="12"/>
        <end position="31"/>
    </location>
</feature>